<accession>A0AA39T6X6</accession>
<dbReference type="EMBL" id="JAUESC010000003">
    <property type="protein sequence ID" value="KAK0601170.1"/>
    <property type="molecule type" value="Genomic_DNA"/>
</dbReference>
<dbReference type="AlphaFoldDB" id="A0AA39T6X6"/>
<gene>
    <name evidence="1" type="ORF">LWI29_021845</name>
</gene>
<evidence type="ECO:0000313" key="1">
    <source>
        <dbReference type="EMBL" id="KAK0601170.1"/>
    </source>
</evidence>
<reference evidence="1" key="1">
    <citation type="journal article" date="2022" name="Plant J.">
        <title>Strategies of tolerance reflected in two North American maple genomes.</title>
        <authorList>
            <person name="McEvoy S.L."/>
            <person name="Sezen U.U."/>
            <person name="Trouern-Trend A."/>
            <person name="McMahon S.M."/>
            <person name="Schaberg P.G."/>
            <person name="Yang J."/>
            <person name="Wegrzyn J.L."/>
            <person name="Swenson N.G."/>
        </authorList>
    </citation>
    <scope>NUCLEOTIDE SEQUENCE</scope>
    <source>
        <strain evidence="1">NS2018</strain>
    </source>
</reference>
<proteinExistence type="predicted"/>
<name>A0AA39T6X6_ACESA</name>
<protein>
    <submittedName>
        <fullName evidence="1">Uncharacterized protein</fullName>
    </submittedName>
</protein>
<reference evidence="1" key="2">
    <citation type="submission" date="2023-06" db="EMBL/GenBank/DDBJ databases">
        <authorList>
            <person name="Swenson N.G."/>
            <person name="Wegrzyn J.L."/>
            <person name="Mcevoy S.L."/>
        </authorList>
    </citation>
    <scope>NUCLEOTIDE SEQUENCE</scope>
    <source>
        <strain evidence="1">NS2018</strain>
        <tissue evidence="1">Leaf</tissue>
    </source>
</reference>
<dbReference type="Proteomes" id="UP001168877">
    <property type="component" value="Unassembled WGS sequence"/>
</dbReference>
<comment type="caution">
    <text evidence="1">The sequence shown here is derived from an EMBL/GenBank/DDBJ whole genome shotgun (WGS) entry which is preliminary data.</text>
</comment>
<evidence type="ECO:0000313" key="2">
    <source>
        <dbReference type="Proteomes" id="UP001168877"/>
    </source>
</evidence>
<sequence length="131" mass="14094">MESATVGLLMMESTMVEVADVCFLFVLPILIVSWRSEICISPPDENAYSQATGLPPVFFLAILITGTSSAVDSLTVTYPTTLPVILLRSGISDLRLFCSATRVAFRPDPIVFPSTATHVASSSPATHRLFS</sequence>
<keyword evidence="2" id="KW-1185">Reference proteome</keyword>
<organism evidence="1 2">
    <name type="scientific">Acer saccharum</name>
    <name type="common">Sugar maple</name>
    <dbReference type="NCBI Taxonomy" id="4024"/>
    <lineage>
        <taxon>Eukaryota</taxon>
        <taxon>Viridiplantae</taxon>
        <taxon>Streptophyta</taxon>
        <taxon>Embryophyta</taxon>
        <taxon>Tracheophyta</taxon>
        <taxon>Spermatophyta</taxon>
        <taxon>Magnoliopsida</taxon>
        <taxon>eudicotyledons</taxon>
        <taxon>Gunneridae</taxon>
        <taxon>Pentapetalae</taxon>
        <taxon>rosids</taxon>
        <taxon>malvids</taxon>
        <taxon>Sapindales</taxon>
        <taxon>Sapindaceae</taxon>
        <taxon>Hippocastanoideae</taxon>
        <taxon>Acereae</taxon>
        <taxon>Acer</taxon>
    </lineage>
</organism>